<organism evidence="1 2">
    <name type="scientific">Phanerochaete sordida</name>
    <dbReference type="NCBI Taxonomy" id="48140"/>
    <lineage>
        <taxon>Eukaryota</taxon>
        <taxon>Fungi</taxon>
        <taxon>Dikarya</taxon>
        <taxon>Basidiomycota</taxon>
        <taxon>Agaricomycotina</taxon>
        <taxon>Agaricomycetes</taxon>
        <taxon>Polyporales</taxon>
        <taxon>Phanerochaetaceae</taxon>
        <taxon>Phanerochaete</taxon>
    </lineage>
</organism>
<name>A0A9P3GSD7_9APHY</name>
<evidence type="ECO:0000313" key="1">
    <source>
        <dbReference type="EMBL" id="GJF00628.1"/>
    </source>
</evidence>
<dbReference type="Proteomes" id="UP000703269">
    <property type="component" value="Unassembled WGS sequence"/>
</dbReference>
<gene>
    <name evidence="1" type="ORF">PsYK624_169220</name>
</gene>
<sequence length="180" mass="19662">MPWPLVVGKPNLDARALVHAAQTQRLQLGQLERRGVAALARRLGNIGSRRAGGARVFGYVGQRQPSLREWPCGAAHQARKLRLPLANLGQGPERRAGGQRRPRMCTCNARIVYALAGPSRGTHCDTARRMAKPCMLVPGRSAAPWRRRERLAASRNESQLLAASSNVNARTLREPLDGAP</sequence>
<protein>
    <submittedName>
        <fullName evidence="1">Uncharacterized protein</fullName>
    </submittedName>
</protein>
<keyword evidence="2" id="KW-1185">Reference proteome</keyword>
<evidence type="ECO:0000313" key="2">
    <source>
        <dbReference type="Proteomes" id="UP000703269"/>
    </source>
</evidence>
<reference evidence="1 2" key="1">
    <citation type="submission" date="2021-08" db="EMBL/GenBank/DDBJ databases">
        <title>Draft Genome Sequence of Phanerochaete sordida strain YK-624.</title>
        <authorList>
            <person name="Mori T."/>
            <person name="Dohra H."/>
            <person name="Suzuki T."/>
            <person name="Kawagishi H."/>
            <person name="Hirai H."/>
        </authorList>
    </citation>
    <scope>NUCLEOTIDE SEQUENCE [LARGE SCALE GENOMIC DNA]</scope>
    <source>
        <strain evidence="1 2">YK-624</strain>
    </source>
</reference>
<comment type="caution">
    <text evidence="1">The sequence shown here is derived from an EMBL/GenBank/DDBJ whole genome shotgun (WGS) entry which is preliminary data.</text>
</comment>
<dbReference type="EMBL" id="BPQB01000175">
    <property type="protein sequence ID" value="GJF00628.1"/>
    <property type="molecule type" value="Genomic_DNA"/>
</dbReference>
<accession>A0A9P3GSD7</accession>
<proteinExistence type="predicted"/>
<dbReference type="AlphaFoldDB" id="A0A9P3GSD7"/>